<reference evidence="1 2" key="1">
    <citation type="submission" date="2020-05" db="EMBL/GenBank/DDBJ databases">
        <title>Identification and distribution of gene clusters putatively required for synthesis of sphingolipid metabolism inhibitors in phylogenetically diverse species of the filamentous fungus Fusarium.</title>
        <authorList>
            <person name="Kim H.-S."/>
            <person name="Busman M."/>
            <person name="Brown D.W."/>
            <person name="Divon H."/>
            <person name="Uhlig S."/>
            <person name="Proctor R.H."/>
        </authorList>
    </citation>
    <scope>NUCLEOTIDE SEQUENCE [LARGE SCALE GENOMIC DNA]</scope>
    <source>
        <strain evidence="1 2">NRRL 66333</strain>
    </source>
</reference>
<sequence length="184" mass="21252">MAEPSLLWRPDQPEVLQVKELMVDRVEEVAVSRLQLTELDNREFKTNAKFGSARFWDQVMKQHLYYVVGLETKIAKERAVTLWKEAAEARERFSSEKVPDHEMANVVWMENCKHIALKGTENLEAERLSILWEVMIPSELRKKTMASDNSVHHLSEGDFLSYLPLLGGYTKWEEKSLASTGNCI</sequence>
<dbReference type="OrthoDB" id="2157530at2759"/>
<dbReference type="Proteomes" id="UP000547976">
    <property type="component" value="Unassembled WGS sequence"/>
</dbReference>
<evidence type="ECO:0000313" key="2">
    <source>
        <dbReference type="Proteomes" id="UP000547976"/>
    </source>
</evidence>
<accession>A0A8H5V7W8</accession>
<evidence type="ECO:0000313" key="1">
    <source>
        <dbReference type="EMBL" id="KAF5611524.1"/>
    </source>
</evidence>
<gene>
    <name evidence="1" type="ORF">FSUBG_2358</name>
</gene>
<dbReference type="EMBL" id="JAAOAV010000019">
    <property type="protein sequence ID" value="KAF5611524.1"/>
    <property type="molecule type" value="Genomic_DNA"/>
</dbReference>
<organism evidence="1 2">
    <name type="scientific">Gibberella subglutinans</name>
    <name type="common">Fusarium subglutinans</name>
    <dbReference type="NCBI Taxonomy" id="42677"/>
    <lineage>
        <taxon>Eukaryota</taxon>
        <taxon>Fungi</taxon>
        <taxon>Dikarya</taxon>
        <taxon>Ascomycota</taxon>
        <taxon>Pezizomycotina</taxon>
        <taxon>Sordariomycetes</taxon>
        <taxon>Hypocreomycetidae</taxon>
        <taxon>Hypocreales</taxon>
        <taxon>Nectriaceae</taxon>
        <taxon>Fusarium</taxon>
        <taxon>Fusarium fujikuroi species complex</taxon>
    </lineage>
</organism>
<dbReference type="RefSeq" id="XP_036542277.1">
    <property type="nucleotide sequence ID" value="XM_036680121.1"/>
</dbReference>
<name>A0A8H5V7W8_GIBSU</name>
<comment type="caution">
    <text evidence="1">The sequence shown here is derived from an EMBL/GenBank/DDBJ whole genome shotgun (WGS) entry which is preliminary data.</text>
</comment>
<dbReference type="AlphaFoldDB" id="A0A8H5V7W8"/>
<protein>
    <submittedName>
        <fullName evidence="1">Uncharacterized protein</fullName>
    </submittedName>
</protein>
<keyword evidence="2" id="KW-1185">Reference proteome</keyword>
<proteinExistence type="predicted"/>
<dbReference type="GeneID" id="59314839"/>